<proteinExistence type="predicted"/>
<dbReference type="EMBL" id="JAOB01000069">
    <property type="protein sequence ID" value="EUA23678.1"/>
    <property type="molecule type" value="Genomic_DNA"/>
</dbReference>
<protein>
    <submittedName>
        <fullName evidence="1">Acetyl-CoA acetyltransferase domain protein</fullName>
        <ecNumber evidence="1">2.3.1.9</ecNumber>
    </submittedName>
</protein>
<sequence>MPEAYIIDAVRTAVGKRNGPLAGVHPIDLGRRLFTACSGASTSTPALWTT</sequence>
<gene>
    <name evidence="1" type="primary">atoB</name>
    <name evidence="1" type="ORF">I553_5674</name>
</gene>
<dbReference type="InterPro" id="IPR016039">
    <property type="entry name" value="Thiolase-like"/>
</dbReference>
<reference evidence="1" key="1">
    <citation type="submission" date="2014-01" db="EMBL/GenBank/DDBJ databases">
        <authorList>
            <person name="Brown-Elliot B."/>
            <person name="Wallace R."/>
            <person name="Lenaerts A."/>
            <person name="Ordway D."/>
            <person name="DeGroote M.A."/>
            <person name="Parker T."/>
            <person name="Sizemore C."/>
            <person name="Tallon L.J."/>
            <person name="Sadzewicz L.K."/>
            <person name="Sengamalay N."/>
            <person name="Fraser C.M."/>
            <person name="Hine E."/>
            <person name="Shefchek K.A."/>
            <person name="Das S.P."/>
            <person name="Tettelin H."/>
        </authorList>
    </citation>
    <scope>NUCLEOTIDE SEQUENCE [LARGE SCALE GENOMIC DNA]</scope>
    <source>
        <strain evidence="1">4042</strain>
    </source>
</reference>
<keyword evidence="1" id="KW-0808">Transferase</keyword>
<dbReference type="PATRIC" id="fig|1299334.3.peg.7617"/>
<dbReference type="Gene3D" id="3.40.47.10">
    <property type="match status" value="1"/>
</dbReference>
<keyword evidence="1" id="KW-0012">Acyltransferase</keyword>
<dbReference type="GO" id="GO:0003985">
    <property type="term" value="F:acetyl-CoA C-acetyltransferase activity"/>
    <property type="evidence" value="ECO:0007669"/>
    <property type="project" value="UniProtKB-EC"/>
</dbReference>
<evidence type="ECO:0000313" key="1">
    <source>
        <dbReference type="EMBL" id="EUA23678.1"/>
    </source>
</evidence>
<comment type="caution">
    <text evidence="1">The sequence shown here is derived from an EMBL/GenBank/DDBJ whole genome shotgun (WGS) entry which is preliminary data.</text>
</comment>
<dbReference type="AlphaFoldDB" id="X7ZY90"/>
<accession>X7ZY90</accession>
<name>X7ZY90_MYCXE</name>
<dbReference type="EC" id="2.3.1.9" evidence="1"/>
<organism evidence="1">
    <name type="scientific">Mycobacterium xenopi 4042</name>
    <dbReference type="NCBI Taxonomy" id="1299334"/>
    <lineage>
        <taxon>Bacteria</taxon>
        <taxon>Bacillati</taxon>
        <taxon>Actinomycetota</taxon>
        <taxon>Actinomycetes</taxon>
        <taxon>Mycobacteriales</taxon>
        <taxon>Mycobacteriaceae</taxon>
        <taxon>Mycobacterium</taxon>
    </lineage>
</organism>